<accession>A0ABZ0LM10</accession>
<protein>
    <recommendedName>
        <fullName evidence="5">Lipoprotein</fullName>
    </recommendedName>
</protein>
<evidence type="ECO:0000256" key="2">
    <source>
        <dbReference type="SAM" id="SignalP"/>
    </source>
</evidence>
<evidence type="ECO:0000313" key="3">
    <source>
        <dbReference type="EMBL" id="WOX20241.1"/>
    </source>
</evidence>
<name>A0ABZ0LM10_9ACTN</name>
<evidence type="ECO:0000313" key="4">
    <source>
        <dbReference type="Proteomes" id="UP001301731"/>
    </source>
</evidence>
<evidence type="ECO:0000256" key="1">
    <source>
        <dbReference type="SAM" id="MobiDB-lite"/>
    </source>
</evidence>
<dbReference type="EMBL" id="CP137573">
    <property type="protein sequence ID" value="WOX20241.1"/>
    <property type="molecule type" value="Genomic_DNA"/>
</dbReference>
<feature type="region of interest" description="Disordered" evidence="1">
    <location>
        <begin position="175"/>
        <end position="194"/>
    </location>
</feature>
<dbReference type="PROSITE" id="PS51257">
    <property type="entry name" value="PROKAR_LIPOPROTEIN"/>
    <property type="match status" value="1"/>
</dbReference>
<feature type="chain" id="PRO_5046920732" description="Lipoprotein" evidence="2">
    <location>
        <begin position="28"/>
        <end position="194"/>
    </location>
</feature>
<sequence length="194" mass="20295">MTRPTGTRAVLATASAVLLALSAGCGAADGRTAQGTAGRPKHGADETWFTTAGVTPEDPEALLQELRAGRAPKALGLVRSGATAGASYAYVNWEWSLWPPGLRPVGVALTPVRTGGTTVAVGPVRQHGRVPELSLRVARIASDDAWTAPLPEWQHTPHTFQGPAAHGFTFQYVVEGEPSPDPLQGPNERAAPRP</sequence>
<reference evidence="3 4" key="1">
    <citation type="submission" date="2023-10" db="EMBL/GenBank/DDBJ databases">
        <title>The genome sequence of Streptomyces sp. HUAS YS2.</title>
        <authorList>
            <person name="Mo P."/>
        </authorList>
    </citation>
    <scope>NUCLEOTIDE SEQUENCE [LARGE SCALE GENOMIC DNA]</scope>
    <source>
        <strain evidence="3 4">HUAS YS2</strain>
    </source>
</reference>
<keyword evidence="4" id="KW-1185">Reference proteome</keyword>
<proteinExistence type="predicted"/>
<gene>
    <name evidence="3" type="ORF">R2D22_02070</name>
</gene>
<evidence type="ECO:0008006" key="5">
    <source>
        <dbReference type="Google" id="ProtNLM"/>
    </source>
</evidence>
<keyword evidence="2" id="KW-0732">Signal</keyword>
<feature type="signal peptide" evidence="2">
    <location>
        <begin position="1"/>
        <end position="27"/>
    </location>
</feature>
<dbReference type="Proteomes" id="UP001301731">
    <property type="component" value="Chromosome"/>
</dbReference>
<dbReference type="RefSeq" id="WP_318100617.1">
    <property type="nucleotide sequence ID" value="NZ_CP137573.1"/>
</dbReference>
<organism evidence="3 4">
    <name type="scientific">Streptomyces solicathayae</name>
    <dbReference type="NCBI Taxonomy" id="3081768"/>
    <lineage>
        <taxon>Bacteria</taxon>
        <taxon>Bacillati</taxon>
        <taxon>Actinomycetota</taxon>
        <taxon>Actinomycetes</taxon>
        <taxon>Kitasatosporales</taxon>
        <taxon>Streptomycetaceae</taxon>
        <taxon>Streptomyces</taxon>
    </lineage>
</organism>